<dbReference type="InterPro" id="IPR037198">
    <property type="entry name" value="MutL_C_sf"/>
</dbReference>
<dbReference type="InterPro" id="IPR042120">
    <property type="entry name" value="MutL_C_dimsub"/>
</dbReference>
<accession>A0A922MN09</accession>
<dbReference type="SMART" id="SM00853">
    <property type="entry name" value="MutL_C"/>
    <property type="match status" value="1"/>
</dbReference>
<evidence type="ECO:0000259" key="2">
    <source>
        <dbReference type="SMART" id="SM00853"/>
    </source>
</evidence>
<comment type="similarity">
    <text evidence="1">Belongs to the DNA mismatch repair MutL/HexB family.</text>
</comment>
<dbReference type="InterPro" id="IPR038973">
    <property type="entry name" value="MutL/Mlh/Pms-like"/>
</dbReference>
<evidence type="ECO:0000313" key="3">
    <source>
        <dbReference type="EMBL" id="KAH9639366.1"/>
    </source>
</evidence>
<dbReference type="PANTHER" id="PTHR10073:SF47">
    <property type="entry name" value="DNA MISMATCH REPAIR PROTEIN MLH3"/>
    <property type="match status" value="1"/>
</dbReference>
<dbReference type="Gene3D" id="3.30.1540.20">
    <property type="entry name" value="MutL, C-terminal domain, dimerisation subdomain"/>
    <property type="match status" value="1"/>
</dbReference>
<gene>
    <name evidence="3" type="ORF">HF086_002055</name>
</gene>
<proteinExistence type="inferred from homology"/>
<name>A0A922MN09_SPOEX</name>
<protein>
    <recommendedName>
        <fullName evidence="2">MutL C-terminal dimerisation domain-containing protein</fullName>
    </recommendedName>
</protein>
<dbReference type="Pfam" id="PF13589">
    <property type="entry name" value="HATPase_c_3"/>
    <property type="match status" value="1"/>
</dbReference>
<dbReference type="Gene3D" id="3.30.1370.100">
    <property type="entry name" value="MutL, C-terminal domain, regulatory subdomain"/>
    <property type="match status" value="1"/>
</dbReference>
<dbReference type="GO" id="GO:0005524">
    <property type="term" value="F:ATP binding"/>
    <property type="evidence" value="ECO:0007669"/>
    <property type="project" value="InterPro"/>
</dbReference>
<evidence type="ECO:0000313" key="4">
    <source>
        <dbReference type="Proteomes" id="UP000814243"/>
    </source>
</evidence>
<dbReference type="PANTHER" id="PTHR10073">
    <property type="entry name" value="DNA MISMATCH REPAIR PROTEIN MLH, PMS, MUTL"/>
    <property type="match status" value="1"/>
</dbReference>
<dbReference type="SUPFAM" id="SSF55874">
    <property type="entry name" value="ATPase domain of HSP90 chaperone/DNA topoisomerase II/histidine kinase"/>
    <property type="match status" value="1"/>
</dbReference>
<reference evidence="3" key="1">
    <citation type="journal article" date="2021" name="G3 (Bethesda)">
        <title>Genome and transcriptome analysis of the beet armyworm Spodoptera exigua reveals targets for pest control. .</title>
        <authorList>
            <person name="Simon S."/>
            <person name="Breeschoten T."/>
            <person name="Jansen H.J."/>
            <person name="Dirks R.P."/>
            <person name="Schranz M.E."/>
            <person name="Ros V.I.D."/>
        </authorList>
    </citation>
    <scope>NUCLEOTIDE SEQUENCE</scope>
    <source>
        <strain evidence="3">TB_SE_WUR_2020</strain>
    </source>
</reference>
<dbReference type="GO" id="GO:0032300">
    <property type="term" value="C:mismatch repair complex"/>
    <property type="evidence" value="ECO:0007669"/>
    <property type="project" value="InterPro"/>
</dbReference>
<dbReference type="Gene3D" id="3.30.565.10">
    <property type="entry name" value="Histidine kinase-like ATPase, C-terminal domain"/>
    <property type="match status" value="1"/>
</dbReference>
<dbReference type="InterPro" id="IPR036890">
    <property type="entry name" value="HATPase_C_sf"/>
</dbReference>
<sequence length="1291" mass="149986">MALKKLPNDVQSLLCASAQVNSFKRAIEELIYNSLDAGSTSIAIRIHIQESTIQVIDNGHGITKTDFHLIGQRYVTSKIMDVATLKAAPQNYGYRGEFLANIIAVSQIAKVDIKGFLYNLNIQKRGIDPVSELQNIKMFLEQLSLVHNHISISLRDDSQNEILFQIHKKRDIYQTLTSLFNIDKSDVQELQVEKNQYKVKGDVSLKEIKKIENKVTNVNKINDKENNNTRDQVKKIIDKILGNNSKKLGVSQLHNGVKGKLVKRKTKKKIEGSINLQKVLLQKETNTNINDKVRSMTNALPISNHNVQLQVKENVDNTDKVKECKVRKTPSHCCKRSKIPKQKKYAIKEISTNKKNRGLASSPILQMEQKITSLKFKNNTLKQTQLSKNKPKITNKKHALHYSKNTDSVYKRSKIIAQEAEKFLRNHNIKNIKTNLDYNERKKNPILFKNKYCEMNEYAQPINKINYEYMINKLRTKPYKTTYDLLQTIMTSQQCMFNSIENSITDDLDKKIYRRQDTPYDFPKLSKRYSTTHKYIYNEYTDIEDKNTNELSLFKRNMEERYSKPHHYEHNFSDIYRQSDGNGPKSPQRIKFTDTKKCRQNYTIQEETSHHVTNTLSLLTYNSHQYRNRNNKVFEKSDIKNCCIRNQRPNIRFITKQSKDNFGTSDDLRGKFKRTRKIVSSRQTKKPYDVRRIQSISESLYTIEYSKNSDYNYDTAHKEIVTMHMDFKNIDNCFKNPGNNISDNAFAMIDEAFGNTYTINSFHVNVATQNDRNETQKRYESNQLFETQSIHDTRNKINDIHNAPMDNFTTNKNNTNFVFVSKSQCSTTHTSISKYTNMIVEPLDVCETVLHEIESGEREFDLTFNEDHRKNDSLYNYSQNDNVDINTPTHRDNLINKTVNENGDDVSHHFNNVIKTIENQVNDKNTDIIQDLELLEKSQRKPTNGDDKIRDFTDVNIVDNINVEKDFNFEINNFNLRNRPRFVPKGMSQIFENCRTKTACDYNLDGDYYEDSIYNNFVNDVQVNAEIYEPFIQNVEELATKNINKFQTKVKKDHASLVFDENSLKTATVLGQVDCKFIAAVMDDRGVHRTEASQYLILFDQHAVHERIRLENNLADYITDDKWNSVSVDNIILKLSKDEILYLHNYKDKFNQLGLFWTITDNNEVIVHSIPEAILGKNPREVDKVIKAVRNLIVEEISVINLQKGCMSLYPKSIMDLVFSEACRYAIKFGDQLSKSDCVELLNGLTSCKTPFQCAHGRPVMAVIMDIKADKREYKVGKIGVFGALRYYTHD</sequence>
<comment type="caution">
    <text evidence="3">The sequence shown here is derived from an EMBL/GenBank/DDBJ whole genome shotgun (WGS) entry which is preliminary data.</text>
</comment>
<dbReference type="GO" id="GO:0016887">
    <property type="term" value="F:ATP hydrolysis activity"/>
    <property type="evidence" value="ECO:0007669"/>
    <property type="project" value="InterPro"/>
</dbReference>
<dbReference type="GO" id="GO:0140664">
    <property type="term" value="F:ATP-dependent DNA damage sensor activity"/>
    <property type="evidence" value="ECO:0007669"/>
    <property type="project" value="InterPro"/>
</dbReference>
<dbReference type="Pfam" id="PF08676">
    <property type="entry name" value="MutL_C"/>
    <property type="match status" value="1"/>
</dbReference>
<dbReference type="EMBL" id="JACEFF010000343">
    <property type="protein sequence ID" value="KAH9639366.1"/>
    <property type="molecule type" value="Genomic_DNA"/>
</dbReference>
<dbReference type="InterPro" id="IPR042121">
    <property type="entry name" value="MutL_C_regsub"/>
</dbReference>
<evidence type="ECO:0000256" key="1">
    <source>
        <dbReference type="ARBA" id="ARBA00006082"/>
    </source>
</evidence>
<dbReference type="InterPro" id="IPR014790">
    <property type="entry name" value="MutL_C"/>
</dbReference>
<dbReference type="SUPFAM" id="SSF118116">
    <property type="entry name" value="DNA mismatch repair protein MutL"/>
    <property type="match status" value="1"/>
</dbReference>
<organism evidence="3 4">
    <name type="scientific">Spodoptera exigua</name>
    <name type="common">Beet armyworm</name>
    <name type="synonym">Noctua fulgens</name>
    <dbReference type="NCBI Taxonomy" id="7107"/>
    <lineage>
        <taxon>Eukaryota</taxon>
        <taxon>Metazoa</taxon>
        <taxon>Ecdysozoa</taxon>
        <taxon>Arthropoda</taxon>
        <taxon>Hexapoda</taxon>
        <taxon>Insecta</taxon>
        <taxon>Pterygota</taxon>
        <taxon>Neoptera</taxon>
        <taxon>Endopterygota</taxon>
        <taxon>Lepidoptera</taxon>
        <taxon>Glossata</taxon>
        <taxon>Ditrysia</taxon>
        <taxon>Noctuoidea</taxon>
        <taxon>Noctuidae</taxon>
        <taxon>Amphipyrinae</taxon>
        <taxon>Spodoptera</taxon>
    </lineage>
</organism>
<dbReference type="Proteomes" id="UP000814243">
    <property type="component" value="Unassembled WGS sequence"/>
</dbReference>
<feature type="domain" description="MutL C-terminal dimerisation" evidence="2">
    <location>
        <begin position="1069"/>
        <end position="1233"/>
    </location>
</feature>
<dbReference type="GO" id="GO:0006298">
    <property type="term" value="P:mismatch repair"/>
    <property type="evidence" value="ECO:0007669"/>
    <property type="project" value="InterPro"/>
</dbReference>